<keyword evidence="3 6" id="KW-0812">Transmembrane</keyword>
<dbReference type="EMBL" id="SMYO01000041">
    <property type="protein sequence ID" value="TDK54714.1"/>
    <property type="molecule type" value="Genomic_DNA"/>
</dbReference>
<reference evidence="7 8" key="1">
    <citation type="submission" date="2019-03" db="EMBL/GenBank/DDBJ databases">
        <title>Bacillus niacini sp. nov. a Nicotinate-Metabolizing Mesophile Isolated from Soil.</title>
        <authorList>
            <person name="Zhang G."/>
        </authorList>
    </citation>
    <scope>NUCLEOTIDE SEQUENCE [LARGE SCALE GENOMIC DNA]</scope>
    <source>
        <strain evidence="7 8">WN066</strain>
    </source>
</reference>
<dbReference type="GO" id="GO:0033573">
    <property type="term" value="C:high-affinity iron permease complex"/>
    <property type="evidence" value="ECO:0007669"/>
    <property type="project" value="InterPro"/>
</dbReference>
<dbReference type="PANTHER" id="PTHR31632:SF2">
    <property type="entry name" value="PLASMA MEMBRANE IRON PERMEASE"/>
    <property type="match status" value="1"/>
</dbReference>
<feature type="transmembrane region" description="Helical" evidence="6">
    <location>
        <begin position="134"/>
        <end position="157"/>
    </location>
</feature>
<comment type="subcellular location">
    <subcellularLocation>
        <location evidence="1">Membrane</location>
        <topology evidence="1">Multi-pass membrane protein</topology>
    </subcellularLocation>
</comment>
<evidence type="ECO:0000256" key="2">
    <source>
        <dbReference type="ARBA" id="ARBA00008333"/>
    </source>
</evidence>
<accession>A0A4R5VJK1</accession>
<evidence type="ECO:0000256" key="3">
    <source>
        <dbReference type="ARBA" id="ARBA00022692"/>
    </source>
</evidence>
<protein>
    <submittedName>
        <fullName evidence="7">Iron permease</fullName>
    </submittedName>
</protein>
<dbReference type="Proteomes" id="UP000295132">
    <property type="component" value="Unassembled WGS sequence"/>
</dbReference>
<proteinExistence type="inferred from homology"/>
<feature type="transmembrane region" description="Helical" evidence="6">
    <location>
        <begin position="21"/>
        <end position="41"/>
    </location>
</feature>
<evidence type="ECO:0000256" key="6">
    <source>
        <dbReference type="SAM" id="Phobius"/>
    </source>
</evidence>
<feature type="transmembrane region" description="Helical" evidence="6">
    <location>
        <begin position="61"/>
        <end position="88"/>
    </location>
</feature>
<dbReference type="Pfam" id="PF03239">
    <property type="entry name" value="FTR1"/>
    <property type="match status" value="1"/>
</dbReference>
<evidence type="ECO:0000313" key="7">
    <source>
        <dbReference type="EMBL" id="TDK54714.1"/>
    </source>
</evidence>
<keyword evidence="5 6" id="KW-0472">Membrane</keyword>
<dbReference type="PANTHER" id="PTHR31632">
    <property type="entry name" value="IRON TRANSPORTER FTH1"/>
    <property type="match status" value="1"/>
</dbReference>
<comment type="similarity">
    <text evidence="2">Belongs to the oxidase-dependent Fe transporter (OFeT) (TC 9.A.10.1) family.</text>
</comment>
<feature type="transmembrane region" description="Helical" evidence="6">
    <location>
        <begin position="249"/>
        <end position="268"/>
    </location>
</feature>
<evidence type="ECO:0000256" key="5">
    <source>
        <dbReference type="ARBA" id="ARBA00023136"/>
    </source>
</evidence>
<feature type="transmembrane region" description="Helical" evidence="6">
    <location>
        <begin position="178"/>
        <end position="197"/>
    </location>
</feature>
<comment type="caution">
    <text evidence="7">The sequence shown here is derived from an EMBL/GenBank/DDBJ whole genome shotgun (WGS) entry which is preliminary data.</text>
</comment>
<feature type="transmembrane region" description="Helical" evidence="6">
    <location>
        <begin position="100"/>
        <end position="122"/>
    </location>
</feature>
<gene>
    <name evidence="7" type="ORF">E2K98_29050</name>
</gene>
<evidence type="ECO:0000313" key="8">
    <source>
        <dbReference type="Proteomes" id="UP000295132"/>
    </source>
</evidence>
<organism evidence="7 8">
    <name type="scientific">Bacillus salipaludis</name>
    <dbReference type="NCBI Taxonomy" id="2547811"/>
    <lineage>
        <taxon>Bacteria</taxon>
        <taxon>Bacillati</taxon>
        <taxon>Bacillota</taxon>
        <taxon>Bacilli</taxon>
        <taxon>Bacillales</taxon>
        <taxon>Bacillaceae</taxon>
        <taxon>Bacillus</taxon>
    </lineage>
</organism>
<feature type="transmembrane region" description="Helical" evidence="6">
    <location>
        <begin position="304"/>
        <end position="324"/>
    </location>
</feature>
<sequence length="337" mass="37501">MIEIIIIVCIWELIKVLRKIFNLKTFLITVALAVLIGVIIWQGVNYHGNPDPTAKNITPGAAIINTAILVFREGLEAILVLAAIISGLVRKKEDSVWKPISIGAGVSFLATIATWFIVVAIISAVNASELNIQAFTGILAVVVLLIIMNWFFHQIYWTGWIKLHNQKKQKITSNKGEIVQASTFWSLFILGLTSVYREGFEVVLFLQNLRLKAGSEIVLQGALIGLALTMIVGVLTFLAQRRLPHKKMLVFTGALLVIVLAVMVGETIQEMQLAGWMSTTTISNLYIPNWAQVWFCIFPTVETLSFQALAVIYVLGSYFAQRYITKRKAIKKKLIAS</sequence>
<keyword evidence="4 6" id="KW-1133">Transmembrane helix</keyword>
<dbReference type="AlphaFoldDB" id="A0A4R5VJK1"/>
<dbReference type="GO" id="GO:0015093">
    <property type="term" value="F:ferrous iron transmembrane transporter activity"/>
    <property type="evidence" value="ECO:0007669"/>
    <property type="project" value="TreeGrafter"/>
</dbReference>
<name>A0A4R5VJK1_9BACI</name>
<evidence type="ECO:0000256" key="1">
    <source>
        <dbReference type="ARBA" id="ARBA00004141"/>
    </source>
</evidence>
<dbReference type="InterPro" id="IPR004923">
    <property type="entry name" value="FTR1/Fip1/EfeU"/>
</dbReference>
<feature type="transmembrane region" description="Helical" evidence="6">
    <location>
        <begin position="217"/>
        <end position="237"/>
    </location>
</feature>
<evidence type="ECO:0000256" key="4">
    <source>
        <dbReference type="ARBA" id="ARBA00022989"/>
    </source>
</evidence>